<organism evidence="1 2">
    <name type="scientific">Rhodanobacter lindaniclasticus</name>
    <dbReference type="NCBI Taxonomy" id="75310"/>
    <lineage>
        <taxon>Bacteria</taxon>
        <taxon>Pseudomonadati</taxon>
        <taxon>Pseudomonadota</taxon>
        <taxon>Gammaproteobacteria</taxon>
        <taxon>Lysobacterales</taxon>
        <taxon>Rhodanobacteraceae</taxon>
        <taxon>Rhodanobacter</taxon>
    </lineage>
</organism>
<protein>
    <submittedName>
        <fullName evidence="1">Uncharacterized protein</fullName>
    </submittedName>
</protein>
<keyword evidence="2" id="KW-1185">Reference proteome</keyword>
<accession>A0A4V6RR69</accession>
<proteinExistence type="predicted"/>
<gene>
    <name evidence="1" type="ORF">B1991_09170</name>
</gene>
<dbReference type="Proteomes" id="UP000306317">
    <property type="component" value="Unassembled WGS sequence"/>
</dbReference>
<evidence type="ECO:0000313" key="1">
    <source>
        <dbReference type="EMBL" id="THD07441.1"/>
    </source>
</evidence>
<reference evidence="1 2" key="1">
    <citation type="submission" date="2017-02" db="EMBL/GenBank/DDBJ databases">
        <title>Whole genome sequencing of Rhodanobacter lindaniclasticus DSM 17932.</title>
        <authorList>
            <person name="Kumar S."/>
            <person name="Patil P."/>
            <person name="Patil P.B."/>
        </authorList>
    </citation>
    <scope>NUCLEOTIDE SEQUENCE [LARGE SCALE GENOMIC DNA]</scope>
    <source>
        <strain evidence="1 2">DSM 17932</strain>
    </source>
</reference>
<dbReference type="RefSeq" id="WP_136258422.1">
    <property type="nucleotide sequence ID" value="NZ_MWIO01000026.1"/>
</dbReference>
<dbReference type="EMBL" id="MWIO01000026">
    <property type="protein sequence ID" value="THD07441.1"/>
    <property type="molecule type" value="Genomic_DNA"/>
</dbReference>
<comment type="caution">
    <text evidence="1">The sequence shown here is derived from an EMBL/GenBank/DDBJ whole genome shotgun (WGS) entry which is preliminary data.</text>
</comment>
<dbReference type="AlphaFoldDB" id="A0A4V6RR69"/>
<dbReference type="OrthoDB" id="6024770at2"/>
<name>A0A4V6RR69_9GAMM</name>
<evidence type="ECO:0000313" key="2">
    <source>
        <dbReference type="Proteomes" id="UP000306317"/>
    </source>
</evidence>
<sequence length="133" mass="13703">MHYLIALIWLVLSLAGVEGYGSQSHATRASVNGVDVLYSRTRIVADIADITCVRSASGRCHYRLLTCPMPGARGAGASGCDADSVRQFVLASGASRDVAGLPARFMLCVGAGGDGVGAECDTLSAARSPLTGW</sequence>